<proteinExistence type="predicted"/>
<organism evidence="4 5">
    <name type="scientific">Sphingomonas turrisvirgatae</name>
    <dbReference type="NCBI Taxonomy" id="1888892"/>
    <lineage>
        <taxon>Bacteria</taxon>
        <taxon>Pseudomonadati</taxon>
        <taxon>Pseudomonadota</taxon>
        <taxon>Alphaproteobacteria</taxon>
        <taxon>Sphingomonadales</taxon>
        <taxon>Sphingomonadaceae</taxon>
        <taxon>Sphingomonas</taxon>
    </lineage>
</organism>
<dbReference type="STRING" id="1888892.BFL28_00660"/>
<keyword evidence="5" id="KW-1185">Reference proteome</keyword>
<accession>A0A1E3LYF6</accession>
<dbReference type="Gene3D" id="3.40.630.30">
    <property type="match status" value="1"/>
</dbReference>
<dbReference type="EMBL" id="MDDS01000013">
    <property type="protein sequence ID" value="ODP38739.1"/>
    <property type="molecule type" value="Genomic_DNA"/>
</dbReference>
<dbReference type="SUPFAM" id="SSF55729">
    <property type="entry name" value="Acyl-CoA N-acyltransferases (Nat)"/>
    <property type="match status" value="1"/>
</dbReference>
<keyword evidence="2" id="KW-0012">Acyltransferase</keyword>
<dbReference type="Pfam" id="PF00583">
    <property type="entry name" value="Acetyltransf_1"/>
    <property type="match status" value="1"/>
</dbReference>
<dbReference type="Proteomes" id="UP000094487">
    <property type="component" value="Unassembled WGS sequence"/>
</dbReference>
<dbReference type="PANTHER" id="PTHR43877">
    <property type="entry name" value="AMINOALKYLPHOSPHONATE N-ACETYLTRANSFERASE-RELATED-RELATED"/>
    <property type="match status" value="1"/>
</dbReference>
<gene>
    <name evidence="4" type="ORF">BFL28_00660</name>
</gene>
<dbReference type="PANTHER" id="PTHR43877:SF5">
    <property type="entry name" value="BLL8307 PROTEIN"/>
    <property type="match status" value="1"/>
</dbReference>
<dbReference type="InterPro" id="IPR050832">
    <property type="entry name" value="Bact_Acetyltransf"/>
</dbReference>
<name>A0A1E3LYF6_9SPHN</name>
<evidence type="ECO:0000256" key="1">
    <source>
        <dbReference type="ARBA" id="ARBA00022679"/>
    </source>
</evidence>
<protein>
    <submittedName>
        <fullName evidence="4">GNAT family N-acetyltransferase</fullName>
    </submittedName>
</protein>
<dbReference type="InterPro" id="IPR016181">
    <property type="entry name" value="Acyl_CoA_acyltransferase"/>
</dbReference>
<evidence type="ECO:0000259" key="3">
    <source>
        <dbReference type="PROSITE" id="PS51186"/>
    </source>
</evidence>
<evidence type="ECO:0000313" key="4">
    <source>
        <dbReference type="EMBL" id="ODP38739.1"/>
    </source>
</evidence>
<evidence type="ECO:0000256" key="2">
    <source>
        <dbReference type="ARBA" id="ARBA00023315"/>
    </source>
</evidence>
<dbReference type="AlphaFoldDB" id="A0A1E3LYF6"/>
<dbReference type="PROSITE" id="PS51186">
    <property type="entry name" value="GNAT"/>
    <property type="match status" value="1"/>
</dbReference>
<dbReference type="InterPro" id="IPR000182">
    <property type="entry name" value="GNAT_dom"/>
</dbReference>
<evidence type="ECO:0000313" key="5">
    <source>
        <dbReference type="Proteomes" id="UP000094487"/>
    </source>
</evidence>
<sequence>MEIREGGLDDPQVVELLAIHAGGMLANSPVDACHFLDLSALRAPEIVFLSAWEGGTLLGIGAMKALGDGTSEIKSMRTAQAALGRGVGTAILREIMARARARGDRALVLETGTGPAFDAAHALYRRHGFAECGPFGDYVAKDFNRFYALTL</sequence>
<dbReference type="GO" id="GO:0016747">
    <property type="term" value="F:acyltransferase activity, transferring groups other than amino-acyl groups"/>
    <property type="evidence" value="ECO:0007669"/>
    <property type="project" value="InterPro"/>
</dbReference>
<keyword evidence="1 4" id="KW-0808">Transferase</keyword>
<reference evidence="4 5" key="1">
    <citation type="submission" date="2016-08" db="EMBL/GenBank/DDBJ databases">
        <title>Draft genome of the agarase producing Sphingomonas sp. MCT13.</title>
        <authorList>
            <person name="D'Andrea M.M."/>
            <person name="Rossolini G.M."/>
            <person name="Thaller M.C."/>
        </authorList>
    </citation>
    <scope>NUCLEOTIDE SEQUENCE [LARGE SCALE GENOMIC DNA]</scope>
    <source>
        <strain evidence="4 5">MCT13</strain>
    </source>
</reference>
<comment type="caution">
    <text evidence="4">The sequence shown here is derived from an EMBL/GenBank/DDBJ whole genome shotgun (WGS) entry which is preliminary data.</text>
</comment>
<feature type="domain" description="N-acetyltransferase" evidence="3">
    <location>
        <begin position="1"/>
        <end position="151"/>
    </location>
</feature>